<dbReference type="Proteomes" id="UP000529795">
    <property type="component" value="Unassembled WGS sequence"/>
</dbReference>
<reference evidence="1 2" key="1">
    <citation type="submission" date="2020-08" db="EMBL/GenBank/DDBJ databases">
        <title>Genomic Encyclopedia of Type Strains, Phase IV (KMG-IV): sequencing the most valuable type-strain genomes for metagenomic binning, comparative biology and taxonomic classification.</title>
        <authorList>
            <person name="Goeker M."/>
        </authorList>
    </citation>
    <scope>NUCLEOTIDE SEQUENCE [LARGE SCALE GENOMIC DNA]</scope>
    <source>
        <strain evidence="1 2">YC6723</strain>
    </source>
</reference>
<comment type="caution">
    <text evidence="1">The sequence shown here is derived from an EMBL/GenBank/DDBJ whole genome shotgun (WGS) entry which is preliminary data.</text>
</comment>
<dbReference type="InterPro" id="IPR045617">
    <property type="entry name" value="DUF6445"/>
</dbReference>
<name>A0A840FD33_9SPHN</name>
<evidence type="ECO:0000313" key="2">
    <source>
        <dbReference type="Proteomes" id="UP000529795"/>
    </source>
</evidence>
<keyword evidence="2" id="KW-1185">Reference proteome</keyword>
<sequence length="232" mass="24805">MMRHDSRSVGDSGGRLLIAEGVSGNAPAVIDIAAALAPFPPARGNAYPGLRRMIGNGDRAAAGYSRDLLRRLVPLINATFALEGFDLLTASFSMVTAPPDRLALPQRMPHFDSVDPHYLAILHYLGGTDDSGTAFYRQRATGIDRVTDANRAAFIAAAEREAAGWSGYIGGSTPSFERIDAVEALPDRVIVYQGSLLHSGMIPAGMSFSDDPRSGRLTANFFVRGRPRSAQT</sequence>
<dbReference type="Pfam" id="PF20043">
    <property type="entry name" value="DUF6445"/>
    <property type="match status" value="1"/>
</dbReference>
<dbReference type="EMBL" id="JACIEV010000007">
    <property type="protein sequence ID" value="MBB4154542.1"/>
    <property type="molecule type" value="Genomic_DNA"/>
</dbReference>
<organism evidence="1 2">
    <name type="scientific">Sphingomonas jinjuensis</name>
    <dbReference type="NCBI Taxonomy" id="535907"/>
    <lineage>
        <taxon>Bacteria</taxon>
        <taxon>Pseudomonadati</taxon>
        <taxon>Pseudomonadota</taxon>
        <taxon>Alphaproteobacteria</taxon>
        <taxon>Sphingomonadales</taxon>
        <taxon>Sphingomonadaceae</taxon>
        <taxon>Sphingomonas</taxon>
    </lineage>
</organism>
<evidence type="ECO:0000313" key="1">
    <source>
        <dbReference type="EMBL" id="MBB4154542.1"/>
    </source>
</evidence>
<dbReference type="RefSeq" id="WP_246347050.1">
    <property type="nucleotide sequence ID" value="NZ_JACIEV010000007.1"/>
</dbReference>
<accession>A0A840FD33</accession>
<proteinExistence type="predicted"/>
<dbReference type="AlphaFoldDB" id="A0A840FD33"/>
<protein>
    <submittedName>
        <fullName evidence="1">Uncharacterized protein</fullName>
    </submittedName>
</protein>
<gene>
    <name evidence="1" type="ORF">GGQ80_002458</name>
</gene>